<dbReference type="SUPFAM" id="SSF54001">
    <property type="entry name" value="Cysteine proteinases"/>
    <property type="match status" value="1"/>
</dbReference>
<evidence type="ECO:0000256" key="1">
    <source>
        <dbReference type="ARBA" id="ARBA00010481"/>
    </source>
</evidence>
<dbReference type="InterPro" id="IPR004938">
    <property type="entry name" value="XG_FTase"/>
</dbReference>
<dbReference type="InterPro" id="IPR038765">
    <property type="entry name" value="Papain-like_cys_pep_sf"/>
</dbReference>
<keyword evidence="2" id="KW-0328">Glycosyltransferase</keyword>
<dbReference type="PANTHER" id="PTHR31889:SF2">
    <property type="entry name" value="FUCOSYLTRANSFERASE 3"/>
    <property type="match status" value="1"/>
</dbReference>
<evidence type="ECO:0000313" key="6">
    <source>
        <dbReference type="EnsemblPlants" id="Zm00001eb318680_P001"/>
    </source>
</evidence>
<keyword evidence="3" id="KW-0808">Transferase</keyword>
<evidence type="ECO:0000313" key="7">
    <source>
        <dbReference type="Proteomes" id="UP000007305"/>
    </source>
</evidence>
<dbReference type="EnsemblPlants" id="Zm00001eb318680_T001">
    <property type="protein sequence ID" value="Zm00001eb318680_P001"/>
    <property type="gene ID" value="Zm00001eb318680"/>
</dbReference>
<reference evidence="6" key="3">
    <citation type="submission" date="2021-05" db="UniProtKB">
        <authorList>
            <consortium name="EnsemblPlants"/>
        </authorList>
    </citation>
    <scope>IDENTIFICATION</scope>
    <source>
        <strain evidence="6">cv. B73</strain>
    </source>
</reference>
<dbReference type="GO" id="GO:0071555">
    <property type="term" value="P:cell wall organization"/>
    <property type="evidence" value="ECO:0007669"/>
    <property type="project" value="UniProtKB-KW"/>
</dbReference>
<name>A0A804QCW4_MAIZE</name>
<dbReference type="GO" id="GO:0009969">
    <property type="term" value="P:xyloglucan biosynthetic process"/>
    <property type="evidence" value="ECO:0000318"/>
    <property type="project" value="GO_Central"/>
</dbReference>
<keyword evidence="7" id="KW-1185">Reference proteome</keyword>
<organism evidence="6 7">
    <name type="scientific">Zea mays</name>
    <name type="common">Maize</name>
    <dbReference type="NCBI Taxonomy" id="4577"/>
    <lineage>
        <taxon>Eukaryota</taxon>
        <taxon>Viridiplantae</taxon>
        <taxon>Streptophyta</taxon>
        <taxon>Embryophyta</taxon>
        <taxon>Tracheophyta</taxon>
        <taxon>Spermatophyta</taxon>
        <taxon>Magnoliopsida</taxon>
        <taxon>Liliopsida</taxon>
        <taxon>Poales</taxon>
        <taxon>Poaceae</taxon>
        <taxon>PACMAD clade</taxon>
        <taxon>Panicoideae</taxon>
        <taxon>Andropogonodae</taxon>
        <taxon>Andropogoneae</taxon>
        <taxon>Tripsacinae</taxon>
        <taxon>Zea</taxon>
    </lineage>
</organism>
<evidence type="ECO:0000256" key="5">
    <source>
        <dbReference type="ARBA" id="ARBA00023316"/>
    </source>
</evidence>
<proteinExistence type="inferred from homology"/>
<dbReference type="GO" id="GO:0008107">
    <property type="term" value="F:galactoside 2-alpha-L-fucosyltransferase activity"/>
    <property type="evidence" value="ECO:0007669"/>
    <property type="project" value="InterPro"/>
</dbReference>
<dbReference type="Gene3D" id="3.40.395.10">
    <property type="entry name" value="Adenoviral Proteinase, Chain A"/>
    <property type="match status" value="1"/>
</dbReference>
<dbReference type="PANTHER" id="PTHR31889">
    <property type="entry name" value="FUCOSYLTRANSFERASE 2-RELATED"/>
    <property type="match status" value="1"/>
</dbReference>
<reference evidence="6" key="2">
    <citation type="submission" date="2019-07" db="EMBL/GenBank/DDBJ databases">
        <authorList>
            <person name="Seetharam A."/>
            <person name="Woodhouse M."/>
            <person name="Cannon E."/>
        </authorList>
    </citation>
    <scope>NUCLEOTIDE SEQUENCE [LARGE SCALE GENOMIC DNA]</scope>
    <source>
        <strain evidence="6">cv. B73</strain>
    </source>
</reference>
<evidence type="ECO:0000256" key="2">
    <source>
        <dbReference type="ARBA" id="ARBA00022676"/>
    </source>
</evidence>
<evidence type="ECO:0000256" key="3">
    <source>
        <dbReference type="ARBA" id="ARBA00022679"/>
    </source>
</evidence>
<dbReference type="GO" id="GO:0042546">
    <property type="term" value="P:cell wall biogenesis"/>
    <property type="evidence" value="ECO:0007669"/>
    <property type="project" value="InterPro"/>
</dbReference>
<evidence type="ECO:0000256" key="4">
    <source>
        <dbReference type="ARBA" id="ARBA00023180"/>
    </source>
</evidence>
<sequence length="442" mass="50228">MDIVVEEGNTDVGNTVEPSYEVVARSGCSAQLSTNDTNEHELDIESEDSKVSVGNAAKQSHDVVGVGIDCIFNHVKVSTEADLGTQPDVIHLTSLDVPNESSQISSEQNKQDALDTLIRISQHKKPKKLNVARVVSEDYKCTPEDVQLIEYIKTLPGKQVVVDIDSAWLNRNDMECLFHGDIQVSGEALSAYIHCIRDEEHLLHREGGKVFLENTFISSLLKRDGDPKMLLNFLNAKKNEVHVLDSMGQQITDRRDLYTTLKGIERQIKLAAEHKELYQGKWSNLDVASWPVIEKITTQMQTDGVSCGLWMINYMEYWTGSSLSDNDDITMFRFKLPAILWDSRLNTKKGHQNLDHNVDEDGESSSDVQIIDTPYCFNMAVRMIACNDALFLLEDKYHYMDLQFCNGNDLRTKFLVELLKYKDNESKDNIPEEIQEIIRHIR</sequence>
<dbReference type="InParanoid" id="A0A804QCW4"/>
<reference evidence="7" key="1">
    <citation type="submission" date="2015-12" db="EMBL/GenBank/DDBJ databases">
        <title>Update maize B73 reference genome by single molecule sequencing technologies.</title>
        <authorList>
            <consortium name="Maize Genome Sequencing Project"/>
            <person name="Ware D."/>
        </authorList>
    </citation>
    <scope>NUCLEOTIDE SEQUENCE [LARGE SCALE GENOMIC DNA]</scope>
    <source>
        <strain evidence="7">cv. B73</strain>
    </source>
</reference>
<dbReference type="GO" id="GO:0016020">
    <property type="term" value="C:membrane"/>
    <property type="evidence" value="ECO:0007669"/>
    <property type="project" value="InterPro"/>
</dbReference>
<dbReference type="AlphaFoldDB" id="A0A804QCW4"/>
<comment type="similarity">
    <text evidence="1">Belongs to the glycosyltransferase 37 family.</text>
</comment>
<accession>A0A804QCW4</accession>
<evidence type="ECO:0008006" key="8">
    <source>
        <dbReference type="Google" id="ProtNLM"/>
    </source>
</evidence>
<keyword evidence="5" id="KW-0961">Cell wall biogenesis/degradation</keyword>
<dbReference type="Gramene" id="Zm00001eb318680_T001">
    <property type="protein sequence ID" value="Zm00001eb318680_P001"/>
    <property type="gene ID" value="Zm00001eb318680"/>
</dbReference>
<dbReference type="Proteomes" id="UP000007305">
    <property type="component" value="Chromosome 7"/>
</dbReference>
<keyword evidence="4" id="KW-0325">Glycoprotein</keyword>
<protein>
    <recommendedName>
        <fullName evidence="8">Ubiquitin-like protease family profile domain-containing protein</fullName>
    </recommendedName>
</protein>